<dbReference type="AlphaFoldDB" id="A0AA38YEJ2"/>
<dbReference type="Proteomes" id="UP001172681">
    <property type="component" value="Unassembled WGS sequence"/>
</dbReference>
<dbReference type="SUPFAM" id="SSF48452">
    <property type="entry name" value="TPR-like"/>
    <property type="match status" value="1"/>
</dbReference>
<comment type="caution">
    <text evidence="1">The sequence shown here is derived from an EMBL/GenBank/DDBJ whole genome shotgun (WGS) entry which is preliminary data.</text>
</comment>
<organism evidence="1 2">
    <name type="scientific">Knufia peltigerae</name>
    <dbReference type="NCBI Taxonomy" id="1002370"/>
    <lineage>
        <taxon>Eukaryota</taxon>
        <taxon>Fungi</taxon>
        <taxon>Dikarya</taxon>
        <taxon>Ascomycota</taxon>
        <taxon>Pezizomycotina</taxon>
        <taxon>Eurotiomycetes</taxon>
        <taxon>Chaetothyriomycetidae</taxon>
        <taxon>Chaetothyriales</taxon>
        <taxon>Trichomeriaceae</taxon>
        <taxon>Knufia</taxon>
    </lineage>
</organism>
<accession>A0AA38YEJ2</accession>
<name>A0AA38YEJ2_9EURO</name>
<dbReference type="EMBL" id="JAPDRN010000005">
    <property type="protein sequence ID" value="KAJ9644816.1"/>
    <property type="molecule type" value="Genomic_DNA"/>
</dbReference>
<dbReference type="InterPro" id="IPR011990">
    <property type="entry name" value="TPR-like_helical_dom_sf"/>
</dbReference>
<evidence type="ECO:0000313" key="2">
    <source>
        <dbReference type="Proteomes" id="UP001172681"/>
    </source>
</evidence>
<dbReference type="Gene3D" id="1.25.40.10">
    <property type="entry name" value="Tetratricopeptide repeat domain"/>
    <property type="match status" value="1"/>
</dbReference>
<protein>
    <submittedName>
        <fullName evidence="1">Uncharacterized protein</fullName>
    </submittedName>
</protein>
<keyword evidence="2" id="KW-1185">Reference proteome</keyword>
<proteinExistence type="predicted"/>
<sequence length="315" mass="35937">MAKSEAQIRNFYKQDIPPKTRRDHALQGRLHISQIENKIKCYEPDVASFIYQWEVEQPMSTLDIEITSRVQSAAARLFQSIGDLEAAKAFLEQFLSLKRATPTPVNTRRVIISRLADIYCELREYPKVTEILQPELEGSTAPDRASRLYRRLMLALMEANVGFGRSDAAYRVLKKTQDIAFPEPDNLHDELLHMRTLFGAARIAHMGSDRAEAVLRWRFALQEVERMHILKSTRGFTSAIGYLSMAHAQLSIGDRHGARHSWLIGAAVLKSEICEFWIPVASTVWLREIATDVHKSEGWSLRIMLPGGRPDLTWP</sequence>
<gene>
    <name evidence="1" type="ORF">H2204_001278</name>
</gene>
<evidence type="ECO:0000313" key="1">
    <source>
        <dbReference type="EMBL" id="KAJ9644816.1"/>
    </source>
</evidence>
<reference evidence="1" key="1">
    <citation type="submission" date="2022-10" db="EMBL/GenBank/DDBJ databases">
        <title>Culturing micro-colonial fungi from biological soil crusts in the Mojave desert and describing Neophaeococcomyces mojavensis, and introducing the new genera and species Taxawa tesnikishii.</title>
        <authorList>
            <person name="Kurbessoian T."/>
            <person name="Stajich J.E."/>
        </authorList>
    </citation>
    <scope>NUCLEOTIDE SEQUENCE</scope>
    <source>
        <strain evidence="1">TK_35</strain>
    </source>
</reference>